<reference evidence="3" key="1">
    <citation type="submission" date="2022-09" db="EMBL/GenBank/DDBJ databases">
        <title>The genome sequence of Tsuneonella sp. YG55.</title>
        <authorList>
            <person name="Liu Y."/>
        </authorList>
    </citation>
    <scope>NUCLEOTIDE SEQUENCE</scope>
    <source>
        <strain evidence="3">YG55</strain>
    </source>
</reference>
<comment type="caution">
    <text evidence="3">The sequence shown here is derived from an EMBL/GenBank/DDBJ whole genome shotgun (WGS) entry which is preliminary data.</text>
</comment>
<feature type="chain" id="PRO_5040904878" evidence="1">
    <location>
        <begin position="20"/>
        <end position="295"/>
    </location>
</feature>
<dbReference type="Pfam" id="PF03544">
    <property type="entry name" value="TonB_C"/>
    <property type="match status" value="1"/>
</dbReference>
<keyword evidence="4" id="KW-1185">Reference proteome</keyword>
<name>A0A9X2W2R0_9SPHN</name>
<proteinExistence type="predicted"/>
<dbReference type="Proteomes" id="UP001142648">
    <property type="component" value="Unassembled WGS sequence"/>
</dbReference>
<accession>A0A9X2W2R0</accession>
<gene>
    <name evidence="3" type="ORF">N0B51_13015</name>
</gene>
<feature type="domain" description="TonB C-terminal" evidence="2">
    <location>
        <begin position="216"/>
        <end position="293"/>
    </location>
</feature>
<organism evidence="3 4">
    <name type="scientific">Tsuneonella litorea</name>
    <dbReference type="NCBI Taxonomy" id="2976475"/>
    <lineage>
        <taxon>Bacteria</taxon>
        <taxon>Pseudomonadati</taxon>
        <taxon>Pseudomonadota</taxon>
        <taxon>Alphaproteobacteria</taxon>
        <taxon>Sphingomonadales</taxon>
        <taxon>Erythrobacteraceae</taxon>
        <taxon>Tsuneonella</taxon>
    </lineage>
</organism>
<evidence type="ECO:0000256" key="1">
    <source>
        <dbReference type="SAM" id="SignalP"/>
    </source>
</evidence>
<protein>
    <submittedName>
        <fullName evidence="3">Energy transducer TonB</fullName>
    </submittedName>
</protein>
<dbReference type="Gene3D" id="3.30.1150.10">
    <property type="match status" value="1"/>
</dbReference>
<dbReference type="RefSeq" id="WP_259962928.1">
    <property type="nucleotide sequence ID" value="NZ_JAOAMV010000007.1"/>
</dbReference>
<evidence type="ECO:0000259" key="2">
    <source>
        <dbReference type="Pfam" id="PF03544"/>
    </source>
</evidence>
<evidence type="ECO:0000313" key="3">
    <source>
        <dbReference type="EMBL" id="MCT2559898.1"/>
    </source>
</evidence>
<keyword evidence="1" id="KW-0732">Signal</keyword>
<dbReference type="SUPFAM" id="SSF74653">
    <property type="entry name" value="TolA/TonB C-terminal domain"/>
    <property type="match status" value="1"/>
</dbReference>
<dbReference type="EMBL" id="JAOAMV010000007">
    <property type="protein sequence ID" value="MCT2559898.1"/>
    <property type="molecule type" value="Genomic_DNA"/>
</dbReference>
<sequence>MPKRVMAAIAAMSATVAGAASPALVELKPSTSWHLDYAETYCRLAREFGTDGHKTLFYLEQYEPGAGFAVLVAGHAIEAEKLRRPSVRFAPVGGAAVGDRLTPSTMETYGSGFLVSGMPLLAEDEGASRPADPGVRAAARKPVDPRDAAPITALEVLGGNTVKLRLLLGPMDRPVEAMNACTEELLTHWGIDVAQHRTRMQAPEPANYPGDWLNASDYPKDLLQVGAQGLVWIRLNVDENGNPTACEVQQKTDPPGFADVVCQQVMKKARFRPALNAEGKPMKSYWRTSVRFKSP</sequence>
<dbReference type="InterPro" id="IPR037682">
    <property type="entry name" value="TonB_C"/>
</dbReference>
<dbReference type="AlphaFoldDB" id="A0A9X2W2R0"/>
<feature type="signal peptide" evidence="1">
    <location>
        <begin position="1"/>
        <end position="19"/>
    </location>
</feature>
<evidence type="ECO:0000313" key="4">
    <source>
        <dbReference type="Proteomes" id="UP001142648"/>
    </source>
</evidence>
<dbReference type="GO" id="GO:0055085">
    <property type="term" value="P:transmembrane transport"/>
    <property type="evidence" value="ECO:0007669"/>
    <property type="project" value="InterPro"/>
</dbReference>